<organism evidence="2 3">
    <name type="scientific">Devosia yakushimensis</name>
    <dbReference type="NCBI Taxonomy" id="470028"/>
    <lineage>
        <taxon>Bacteria</taxon>
        <taxon>Pseudomonadati</taxon>
        <taxon>Pseudomonadota</taxon>
        <taxon>Alphaproteobacteria</taxon>
        <taxon>Hyphomicrobiales</taxon>
        <taxon>Devosiaceae</taxon>
        <taxon>Devosia</taxon>
    </lineage>
</organism>
<protein>
    <submittedName>
        <fullName evidence="2">N-acetyltransferase</fullName>
    </submittedName>
</protein>
<dbReference type="InterPro" id="IPR051531">
    <property type="entry name" value="N-acetyltransferase"/>
</dbReference>
<dbReference type="EMBL" id="BSNG01000001">
    <property type="protein sequence ID" value="GLQ10737.1"/>
    <property type="molecule type" value="Genomic_DNA"/>
</dbReference>
<dbReference type="PANTHER" id="PTHR43792:SF1">
    <property type="entry name" value="N-ACETYLTRANSFERASE DOMAIN-CONTAINING PROTEIN"/>
    <property type="match status" value="1"/>
</dbReference>
<gene>
    <name evidence="2" type="ORF">GCM10007913_26690</name>
</gene>
<comment type="caution">
    <text evidence="2">The sequence shown here is derived from an EMBL/GenBank/DDBJ whole genome shotgun (WGS) entry which is preliminary data.</text>
</comment>
<dbReference type="Proteomes" id="UP001161406">
    <property type="component" value="Unassembled WGS sequence"/>
</dbReference>
<proteinExistence type="predicted"/>
<sequence>MSGDILLETPRLRLSWWTDTAIDELMALHGDAEVMRFLDVEGRLYTREKAAQRLQDWRQERDEHGLGKLRLTLREGDIFVGRAGFSPHEGVAEIGYSLCREHWGQGYAKEIALGLSDWFFASRPDDSFIGFAHVDNIASRVVLERIGMTETHQAEIAGMPHQFYVKHRPSS</sequence>
<dbReference type="InterPro" id="IPR000182">
    <property type="entry name" value="GNAT_dom"/>
</dbReference>
<dbReference type="PANTHER" id="PTHR43792">
    <property type="entry name" value="GNAT FAMILY, PUTATIVE (AFU_ORTHOLOGUE AFUA_3G00765)-RELATED-RELATED"/>
    <property type="match status" value="1"/>
</dbReference>
<dbReference type="InterPro" id="IPR016181">
    <property type="entry name" value="Acyl_CoA_acyltransferase"/>
</dbReference>
<dbReference type="PROSITE" id="PS51186">
    <property type="entry name" value="GNAT"/>
    <property type="match status" value="1"/>
</dbReference>
<keyword evidence="3" id="KW-1185">Reference proteome</keyword>
<evidence type="ECO:0000259" key="1">
    <source>
        <dbReference type="PROSITE" id="PS51186"/>
    </source>
</evidence>
<reference evidence="2" key="1">
    <citation type="journal article" date="2014" name="Int. J. Syst. Evol. Microbiol.">
        <title>Complete genome of a new Firmicutes species belonging to the dominant human colonic microbiota ('Ruminococcus bicirculans') reveals two chromosomes and a selective capacity to utilize plant glucans.</title>
        <authorList>
            <consortium name="NISC Comparative Sequencing Program"/>
            <person name="Wegmann U."/>
            <person name="Louis P."/>
            <person name="Goesmann A."/>
            <person name="Henrissat B."/>
            <person name="Duncan S.H."/>
            <person name="Flint H.J."/>
        </authorList>
    </citation>
    <scope>NUCLEOTIDE SEQUENCE</scope>
    <source>
        <strain evidence="2">NBRC 103855</strain>
    </source>
</reference>
<dbReference type="Gene3D" id="3.40.630.30">
    <property type="match status" value="1"/>
</dbReference>
<dbReference type="SUPFAM" id="SSF55729">
    <property type="entry name" value="Acyl-CoA N-acyltransferases (Nat)"/>
    <property type="match status" value="1"/>
</dbReference>
<reference evidence="2" key="2">
    <citation type="submission" date="2023-01" db="EMBL/GenBank/DDBJ databases">
        <title>Draft genome sequence of Devosia yakushimensis strain NBRC 103855.</title>
        <authorList>
            <person name="Sun Q."/>
            <person name="Mori K."/>
        </authorList>
    </citation>
    <scope>NUCLEOTIDE SEQUENCE</scope>
    <source>
        <strain evidence="2">NBRC 103855</strain>
    </source>
</reference>
<name>A0ABQ5UH53_9HYPH</name>
<evidence type="ECO:0000313" key="2">
    <source>
        <dbReference type="EMBL" id="GLQ10737.1"/>
    </source>
</evidence>
<dbReference type="Pfam" id="PF13302">
    <property type="entry name" value="Acetyltransf_3"/>
    <property type="match status" value="1"/>
</dbReference>
<dbReference type="RefSeq" id="WP_284391607.1">
    <property type="nucleotide sequence ID" value="NZ_BSNG01000001.1"/>
</dbReference>
<evidence type="ECO:0000313" key="3">
    <source>
        <dbReference type="Proteomes" id="UP001161406"/>
    </source>
</evidence>
<accession>A0ABQ5UH53</accession>
<feature type="domain" description="N-acetyltransferase" evidence="1">
    <location>
        <begin position="20"/>
        <end position="169"/>
    </location>
</feature>